<feature type="compositionally biased region" description="Low complexity" evidence="2">
    <location>
        <begin position="132"/>
        <end position="151"/>
    </location>
</feature>
<feature type="region of interest" description="Disordered" evidence="2">
    <location>
        <begin position="59"/>
        <end position="83"/>
    </location>
</feature>
<proteinExistence type="evidence at transcript level"/>
<gene>
    <name evidence="3" type="primary">Tex9</name>
</gene>
<protein>
    <submittedName>
        <fullName evidence="3">Testis-expressed sequence 9 protein-like</fullName>
    </submittedName>
</protein>
<sequence>MSKPPSRSKSERQQFSDSLSKNLQDKEEEYQKLNADLEAQTAKLVEEADTMMRQQEDFLNHVSPPRVTSSKSPVAGATGYNESDADIVNVLNRDTGLLSIAAGAFDEQSSDEEEYFRKVGQNVQRKSMPPVSATSSTGRKSSSASSYKKTSQGGKRKPKMSAKSTRSAADDVAIPQDFSFTKSLSNIEKKMSEREDDPNRPSTSDALIDDVMPQAATEMGAEAQIRFLKAKARVLQEELEASTKECQKILDDKNKLQAQLKEAQEESDRVKKNLNLQQTSIQKLKNAFEDEKKNSESKSIQLQAAVKEVDVLKREQKQITTSNSATEVRLNRALEEVDKLKSQLHKQKFSGKEASDRDLREIDKLRSENKRHERMRNDSLAVMKKQQKLIGVLKRQVLHIEAAKLLSFTEEEFVKALDWGDKQ</sequence>
<feature type="region of interest" description="Disordered" evidence="2">
    <location>
        <begin position="104"/>
        <end position="207"/>
    </location>
</feature>
<keyword evidence="1" id="KW-0175">Coiled coil</keyword>
<feature type="compositionally biased region" description="Basic and acidic residues" evidence="2">
    <location>
        <begin position="187"/>
        <end position="199"/>
    </location>
</feature>
<feature type="coiled-coil region" evidence="1">
    <location>
        <begin position="218"/>
        <end position="294"/>
    </location>
</feature>
<feature type="coiled-coil region" evidence="1">
    <location>
        <begin position="323"/>
        <end position="375"/>
    </location>
</feature>
<evidence type="ECO:0000313" key="3">
    <source>
        <dbReference type="EMBL" id="CAB3266914.1"/>
    </source>
</evidence>
<dbReference type="EMBL" id="LR791052">
    <property type="protein sequence ID" value="CAB3266914.1"/>
    <property type="molecule type" value="mRNA"/>
</dbReference>
<dbReference type="PANTHER" id="PTHR23313">
    <property type="entry name" value="TSEC1-RELATED"/>
    <property type="match status" value="1"/>
</dbReference>
<accession>A0A6F9DU00</accession>
<organism evidence="3">
    <name type="scientific">Phallusia mammillata</name>
    <dbReference type="NCBI Taxonomy" id="59560"/>
    <lineage>
        <taxon>Eukaryota</taxon>
        <taxon>Metazoa</taxon>
        <taxon>Chordata</taxon>
        <taxon>Tunicata</taxon>
        <taxon>Ascidiacea</taxon>
        <taxon>Phlebobranchia</taxon>
        <taxon>Ascidiidae</taxon>
        <taxon>Phallusia</taxon>
    </lineage>
</organism>
<feature type="region of interest" description="Disordered" evidence="2">
    <location>
        <begin position="1"/>
        <end position="34"/>
    </location>
</feature>
<evidence type="ECO:0000256" key="2">
    <source>
        <dbReference type="SAM" id="MobiDB-lite"/>
    </source>
</evidence>
<reference evidence="3" key="1">
    <citation type="submission" date="2020-04" db="EMBL/GenBank/DDBJ databases">
        <authorList>
            <person name="Neveu A P."/>
        </authorList>
    </citation>
    <scope>NUCLEOTIDE SEQUENCE</scope>
    <source>
        <tissue evidence="3">Whole embryo</tissue>
    </source>
</reference>
<evidence type="ECO:0000256" key="1">
    <source>
        <dbReference type="SAM" id="Coils"/>
    </source>
</evidence>
<dbReference type="PANTHER" id="PTHR23313:SF0">
    <property type="entry name" value="TESTIS-EXPRESSED PROTEIN 9"/>
    <property type="match status" value="1"/>
</dbReference>
<dbReference type="AlphaFoldDB" id="A0A6F9DU00"/>
<name>A0A6F9DU00_9ASCI</name>